<dbReference type="AlphaFoldDB" id="A0A7X5R0B9"/>
<dbReference type="EMBL" id="JAAMOX010000001">
    <property type="protein sequence ID" value="NIH53284.1"/>
    <property type="molecule type" value="Genomic_DNA"/>
</dbReference>
<gene>
    <name evidence="2" type="ORF">FHX76_001152</name>
</gene>
<organism evidence="2 3">
    <name type="scientific">Lysinibacter cavernae</name>
    <dbReference type="NCBI Taxonomy" id="1640652"/>
    <lineage>
        <taxon>Bacteria</taxon>
        <taxon>Bacillati</taxon>
        <taxon>Actinomycetota</taxon>
        <taxon>Actinomycetes</taxon>
        <taxon>Micrococcales</taxon>
        <taxon>Microbacteriaceae</taxon>
        <taxon>Lysinibacter</taxon>
    </lineage>
</organism>
<feature type="transmembrane region" description="Helical" evidence="1">
    <location>
        <begin position="146"/>
        <end position="167"/>
    </location>
</feature>
<proteinExistence type="predicted"/>
<keyword evidence="1" id="KW-1133">Transmembrane helix</keyword>
<feature type="transmembrane region" description="Helical" evidence="1">
    <location>
        <begin position="203"/>
        <end position="220"/>
    </location>
</feature>
<feature type="transmembrane region" description="Helical" evidence="1">
    <location>
        <begin position="232"/>
        <end position="257"/>
    </location>
</feature>
<dbReference type="Pfam" id="PF05675">
    <property type="entry name" value="DUF817"/>
    <property type="match status" value="1"/>
</dbReference>
<dbReference type="PIRSF" id="PIRSF009141">
    <property type="entry name" value="UCP009141"/>
    <property type="match status" value="1"/>
</dbReference>
<sequence length="307" mass="35110">MAKHPAAEQDSVSDQDRFTSVEQSLDDRIHRWLRGLPRNRVSSFLTGLLIFGIKQAWACIFGALLLVAILATQLWYPDNAWLARNDLLTLIAIAIQITLLATKLETAKELRVVLIFHVVGTGMELFKTQMGSWTYEQEGFLHIGPVPLFTGFMYGAVGSYMVRVYRLFDLRFNRYPRQWVTAVIASAIYVNFFSHHFVWDARWLLLAVVAVAFGPTVMHYRVRERYFRMPLLVAFGLVALFIWIAENAATFGGAWLYPNQADGWSLVSPQKIVSWFLLMIISVSLVTWLYPPKRLVVHHERGSEVSA</sequence>
<evidence type="ECO:0000313" key="2">
    <source>
        <dbReference type="EMBL" id="NIH53284.1"/>
    </source>
</evidence>
<comment type="caution">
    <text evidence="2">The sequence shown here is derived from an EMBL/GenBank/DDBJ whole genome shotgun (WGS) entry which is preliminary data.</text>
</comment>
<dbReference type="InterPro" id="IPR008535">
    <property type="entry name" value="DUF817"/>
</dbReference>
<feature type="transmembrane region" description="Helical" evidence="1">
    <location>
        <begin position="179"/>
        <end position="197"/>
    </location>
</feature>
<keyword evidence="3" id="KW-1185">Reference proteome</keyword>
<keyword evidence="1" id="KW-0472">Membrane</keyword>
<evidence type="ECO:0000256" key="1">
    <source>
        <dbReference type="SAM" id="Phobius"/>
    </source>
</evidence>
<feature type="transmembrane region" description="Helical" evidence="1">
    <location>
        <begin position="109"/>
        <end position="126"/>
    </location>
</feature>
<feature type="transmembrane region" description="Helical" evidence="1">
    <location>
        <begin position="272"/>
        <end position="291"/>
    </location>
</feature>
<keyword evidence="1" id="KW-0812">Transmembrane</keyword>
<feature type="transmembrane region" description="Helical" evidence="1">
    <location>
        <begin position="56"/>
        <end position="76"/>
    </location>
</feature>
<evidence type="ECO:0000313" key="3">
    <source>
        <dbReference type="Proteomes" id="UP000541033"/>
    </source>
</evidence>
<dbReference type="Proteomes" id="UP000541033">
    <property type="component" value="Unassembled WGS sequence"/>
</dbReference>
<dbReference type="RefSeq" id="WP_167148770.1">
    <property type="nucleotide sequence ID" value="NZ_JAAMOX010000001.1"/>
</dbReference>
<feature type="transmembrane region" description="Helical" evidence="1">
    <location>
        <begin position="82"/>
        <end position="102"/>
    </location>
</feature>
<reference evidence="2 3" key="1">
    <citation type="submission" date="2020-02" db="EMBL/GenBank/DDBJ databases">
        <title>Sequencing the genomes of 1000 actinobacteria strains.</title>
        <authorList>
            <person name="Klenk H.-P."/>
        </authorList>
    </citation>
    <scope>NUCLEOTIDE SEQUENCE [LARGE SCALE GENOMIC DNA]</scope>
    <source>
        <strain evidence="2 3">DSM 27960</strain>
    </source>
</reference>
<name>A0A7X5R0B9_9MICO</name>
<accession>A0A7X5R0B9</accession>
<protein>
    <submittedName>
        <fullName evidence="2">Uncharacterized membrane protein YoaT (DUF817 family)</fullName>
    </submittedName>
</protein>